<dbReference type="InterPro" id="IPR013025">
    <property type="entry name" value="Ribosomal_uL23-like"/>
</dbReference>
<keyword evidence="3" id="KW-0687">Ribonucleoprotein</keyword>
<dbReference type="Proteomes" id="UP000010556">
    <property type="component" value="Unassembled WGS sequence"/>
</dbReference>
<keyword evidence="2 4" id="KW-0689">Ribosomal protein</keyword>
<dbReference type="GO" id="GO:0006412">
    <property type="term" value="P:translation"/>
    <property type="evidence" value="ECO:0007669"/>
    <property type="project" value="InterPro"/>
</dbReference>
<proteinExistence type="inferred from homology"/>
<dbReference type="GO" id="GO:0044391">
    <property type="term" value="C:ribosomal subunit"/>
    <property type="evidence" value="ECO:0007669"/>
    <property type="project" value="UniProtKB-ARBA"/>
</dbReference>
<evidence type="ECO:0000313" key="4">
    <source>
        <dbReference type="EMBL" id="ELK32842.1"/>
    </source>
</evidence>
<sequence>MEKTEDSNTLVCIVDVQANRHQIRQAAKKLYDTAVAKVNTLVRPGGEKKACVRLALDYDAFFFFFNIFLLISERGGERERERNINDESH</sequence>
<comment type="similarity">
    <text evidence="1">Belongs to the universal ribosomal protein uL23 family.</text>
</comment>
<organism evidence="4 5">
    <name type="scientific">Myotis davidii</name>
    <name type="common">David's myotis</name>
    <dbReference type="NCBI Taxonomy" id="225400"/>
    <lineage>
        <taxon>Eukaryota</taxon>
        <taxon>Metazoa</taxon>
        <taxon>Chordata</taxon>
        <taxon>Craniata</taxon>
        <taxon>Vertebrata</taxon>
        <taxon>Euteleostomi</taxon>
        <taxon>Mammalia</taxon>
        <taxon>Eutheria</taxon>
        <taxon>Laurasiatheria</taxon>
        <taxon>Chiroptera</taxon>
        <taxon>Yangochiroptera</taxon>
        <taxon>Vespertilionidae</taxon>
        <taxon>Myotis</taxon>
    </lineage>
</organism>
<evidence type="ECO:0000256" key="3">
    <source>
        <dbReference type="ARBA" id="ARBA00023274"/>
    </source>
</evidence>
<dbReference type="EMBL" id="KB104985">
    <property type="protein sequence ID" value="ELK32842.1"/>
    <property type="molecule type" value="Genomic_DNA"/>
</dbReference>
<dbReference type="SUPFAM" id="SSF54189">
    <property type="entry name" value="Ribosomal proteins S24e, L23 and L15e"/>
    <property type="match status" value="1"/>
</dbReference>
<dbReference type="AlphaFoldDB" id="L5M3E6"/>
<gene>
    <name evidence="4" type="ORF">MDA_GLEAN10018036</name>
</gene>
<accession>L5M3E6</accession>
<dbReference type="PANTHER" id="PTHR11620">
    <property type="entry name" value="60S RIBOSOMAL PROTEIN L23A"/>
    <property type="match status" value="1"/>
</dbReference>
<evidence type="ECO:0000313" key="5">
    <source>
        <dbReference type="Proteomes" id="UP000010556"/>
    </source>
</evidence>
<keyword evidence="5" id="KW-1185">Reference proteome</keyword>
<evidence type="ECO:0000256" key="2">
    <source>
        <dbReference type="ARBA" id="ARBA00022980"/>
    </source>
</evidence>
<dbReference type="Pfam" id="PF00276">
    <property type="entry name" value="Ribosomal_L23"/>
    <property type="match status" value="1"/>
</dbReference>
<dbReference type="InterPro" id="IPR012677">
    <property type="entry name" value="Nucleotide-bd_a/b_plait_sf"/>
</dbReference>
<evidence type="ECO:0000256" key="1">
    <source>
        <dbReference type="ARBA" id="ARBA00006700"/>
    </source>
</evidence>
<reference evidence="5" key="1">
    <citation type="journal article" date="2013" name="Science">
        <title>Comparative analysis of bat genomes provides insight into the evolution of flight and immunity.</title>
        <authorList>
            <person name="Zhang G."/>
            <person name="Cowled C."/>
            <person name="Shi Z."/>
            <person name="Huang Z."/>
            <person name="Bishop-Lilly K.A."/>
            <person name="Fang X."/>
            <person name="Wynne J.W."/>
            <person name="Xiong Z."/>
            <person name="Baker M.L."/>
            <person name="Zhao W."/>
            <person name="Tachedjian M."/>
            <person name="Zhu Y."/>
            <person name="Zhou P."/>
            <person name="Jiang X."/>
            <person name="Ng J."/>
            <person name="Yang L."/>
            <person name="Wu L."/>
            <person name="Xiao J."/>
            <person name="Feng Y."/>
            <person name="Chen Y."/>
            <person name="Sun X."/>
            <person name="Zhang Y."/>
            <person name="Marsh G.A."/>
            <person name="Crameri G."/>
            <person name="Broder C.C."/>
            <person name="Frey K.G."/>
            <person name="Wang L.F."/>
            <person name="Wang J."/>
        </authorList>
    </citation>
    <scope>NUCLEOTIDE SEQUENCE [LARGE SCALE GENOMIC DNA]</scope>
</reference>
<name>L5M3E6_MYODS</name>
<dbReference type="GO" id="GO:0003735">
    <property type="term" value="F:structural constituent of ribosome"/>
    <property type="evidence" value="ECO:0007669"/>
    <property type="project" value="InterPro"/>
</dbReference>
<dbReference type="InterPro" id="IPR012678">
    <property type="entry name" value="Ribosomal_uL23/eL15/eS24_sf"/>
</dbReference>
<dbReference type="Gene3D" id="3.30.70.330">
    <property type="match status" value="1"/>
</dbReference>
<protein>
    <submittedName>
        <fullName evidence="4">60S ribosomal protein L23a</fullName>
    </submittedName>
</protein>